<reference evidence="9 10" key="1">
    <citation type="submission" date="2020-02" db="EMBL/GenBank/DDBJ databases">
        <title>Comparative genomics of sulfur disproportionating microorganisms.</title>
        <authorList>
            <person name="Ward L.M."/>
            <person name="Bertran E."/>
            <person name="Johnston D.T."/>
        </authorList>
    </citation>
    <scope>NUCLEOTIDE SEQUENCE [LARGE SCALE GENOMIC DNA]</scope>
    <source>
        <strain evidence="9 10">DSM 100025</strain>
    </source>
</reference>
<dbReference type="SUPFAM" id="SSF46785">
    <property type="entry name" value="Winged helix' DNA-binding domain"/>
    <property type="match status" value="1"/>
</dbReference>
<dbReference type="GO" id="GO:0000976">
    <property type="term" value="F:transcription cis-regulatory region binding"/>
    <property type="evidence" value="ECO:0007669"/>
    <property type="project" value="TreeGrafter"/>
</dbReference>
<dbReference type="Gene3D" id="1.10.10.10">
    <property type="entry name" value="Winged helix-like DNA-binding domain superfamily/Winged helix DNA-binding domain"/>
    <property type="match status" value="1"/>
</dbReference>
<evidence type="ECO:0000256" key="1">
    <source>
        <dbReference type="ARBA" id="ARBA00007957"/>
    </source>
</evidence>
<dbReference type="Proteomes" id="UP000469346">
    <property type="component" value="Unassembled WGS sequence"/>
</dbReference>
<evidence type="ECO:0000256" key="2">
    <source>
        <dbReference type="ARBA" id="ARBA00022491"/>
    </source>
</evidence>
<dbReference type="InterPro" id="IPR036388">
    <property type="entry name" value="WH-like_DNA-bd_sf"/>
</dbReference>
<keyword evidence="4" id="KW-0805">Transcription regulation</keyword>
<name>A0A6N9TTM4_DISTH</name>
<evidence type="ECO:0000256" key="5">
    <source>
        <dbReference type="ARBA" id="ARBA00023125"/>
    </source>
</evidence>
<feature type="binding site" evidence="7">
    <location>
        <position position="139"/>
    </location>
    <ligand>
        <name>Zn(2+)</name>
        <dbReference type="ChEBI" id="CHEBI:29105"/>
    </ligand>
</feature>
<keyword evidence="8" id="KW-0408">Iron</keyword>
<accession>A0A6N9TTM4</accession>
<gene>
    <name evidence="9" type="ORF">G3N55_11445</name>
</gene>
<dbReference type="GO" id="GO:0003700">
    <property type="term" value="F:DNA-binding transcription factor activity"/>
    <property type="evidence" value="ECO:0007669"/>
    <property type="project" value="InterPro"/>
</dbReference>
<feature type="binding site" evidence="7">
    <location>
        <position position="142"/>
    </location>
    <ligand>
        <name>Zn(2+)</name>
        <dbReference type="ChEBI" id="CHEBI:29105"/>
    </ligand>
</feature>
<evidence type="ECO:0000313" key="9">
    <source>
        <dbReference type="EMBL" id="NDY43453.1"/>
    </source>
</evidence>
<feature type="binding site" evidence="8">
    <location>
        <position position="131"/>
    </location>
    <ligand>
        <name>Fe cation</name>
        <dbReference type="ChEBI" id="CHEBI:24875"/>
    </ligand>
</feature>
<evidence type="ECO:0000256" key="8">
    <source>
        <dbReference type="PIRSR" id="PIRSR602481-2"/>
    </source>
</evidence>
<dbReference type="InterPro" id="IPR043135">
    <property type="entry name" value="Fur_C"/>
</dbReference>
<comment type="cofactor">
    <cofactor evidence="7">
        <name>Zn(2+)</name>
        <dbReference type="ChEBI" id="CHEBI:29105"/>
    </cofactor>
    <text evidence="7">Binds 1 zinc ion per subunit.</text>
</comment>
<dbReference type="Gene3D" id="3.30.1490.190">
    <property type="match status" value="1"/>
</dbReference>
<dbReference type="Pfam" id="PF01475">
    <property type="entry name" value="FUR"/>
    <property type="match status" value="1"/>
</dbReference>
<dbReference type="GO" id="GO:0045892">
    <property type="term" value="P:negative regulation of DNA-templated transcription"/>
    <property type="evidence" value="ECO:0007669"/>
    <property type="project" value="TreeGrafter"/>
</dbReference>
<keyword evidence="6" id="KW-0804">Transcription</keyword>
<dbReference type="GO" id="GO:0008270">
    <property type="term" value="F:zinc ion binding"/>
    <property type="evidence" value="ECO:0007669"/>
    <property type="project" value="TreeGrafter"/>
</dbReference>
<keyword evidence="3 7" id="KW-0862">Zinc</keyword>
<evidence type="ECO:0000256" key="4">
    <source>
        <dbReference type="ARBA" id="ARBA00023015"/>
    </source>
</evidence>
<feature type="binding site" evidence="8">
    <location>
        <position position="114"/>
    </location>
    <ligand>
        <name>Fe cation</name>
        <dbReference type="ChEBI" id="CHEBI:24875"/>
    </ligand>
</feature>
<evidence type="ECO:0000313" key="10">
    <source>
        <dbReference type="Proteomes" id="UP000469346"/>
    </source>
</evidence>
<evidence type="ECO:0000256" key="7">
    <source>
        <dbReference type="PIRSR" id="PIRSR602481-1"/>
    </source>
</evidence>
<proteinExistence type="inferred from homology"/>
<dbReference type="CDD" id="cd07153">
    <property type="entry name" value="Fur_like"/>
    <property type="match status" value="1"/>
</dbReference>
<keyword evidence="10" id="KW-1185">Reference proteome</keyword>
<organism evidence="9 10">
    <name type="scientific">Dissulfurirhabdus thermomarina</name>
    <dbReference type="NCBI Taxonomy" id="1765737"/>
    <lineage>
        <taxon>Bacteria</taxon>
        <taxon>Deltaproteobacteria</taxon>
        <taxon>Dissulfurirhabdaceae</taxon>
        <taxon>Dissulfurirhabdus</taxon>
    </lineage>
</organism>
<dbReference type="PANTHER" id="PTHR33202:SF7">
    <property type="entry name" value="FERRIC UPTAKE REGULATION PROTEIN"/>
    <property type="match status" value="1"/>
</dbReference>
<dbReference type="InterPro" id="IPR036390">
    <property type="entry name" value="WH_DNA-bd_sf"/>
</dbReference>
<dbReference type="EMBL" id="JAAGRR010000176">
    <property type="protein sequence ID" value="NDY43453.1"/>
    <property type="molecule type" value="Genomic_DNA"/>
</dbReference>
<dbReference type="AlphaFoldDB" id="A0A6N9TTM4"/>
<evidence type="ECO:0000256" key="3">
    <source>
        <dbReference type="ARBA" id="ARBA00022833"/>
    </source>
</evidence>
<feature type="binding site" evidence="7">
    <location>
        <position position="102"/>
    </location>
    <ligand>
        <name>Zn(2+)</name>
        <dbReference type="ChEBI" id="CHEBI:29105"/>
    </ligand>
</feature>
<protein>
    <submittedName>
        <fullName evidence="9">Transcriptional repressor</fullName>
    </submittedName>
</protein>
<comment type="cofactor">
    <cofactor evidence="8">
        <name>Mn(2+)</name>
        <dbReference type="ChEBI" id="CHEBI:29035"/>
    </cofactor>
    <cofactor evidence="8">
        <name>Fe(2+)</name>
        <dbReference type="ChEBI" id="CHEBI:29033"/>
    </cofactor>
    <text evidence="8">Binds 1 Mn(2+) or Fe(2+) ion per subunit.</text>
</comment>
<keyword evidence="5" id="KW-0238">DNA-binding</keyword>
<dbReference type="PANTHER" id="PTHR33202">
    <property type="entry name" value="ZINC UPTAKE REGULATION PROTEIN"/>
    <property type="match status" value="1"/>
</dbReference>
<keyword evidence="2" id="KW-0678">Repressor</keyword>
<feature type="binding site" evidence="7">
    <location>
        <position position="99"/>
    </location>
    <ligand>
        <name>Zn(2+)</name>
        <dbReference type="ChEBI" id="CHEBI:29105"/>
    </ligand>
</feature>
<dbReference type="GO" id="GO:1900376">
    <property type="term" value="P:regulation of secondary metabolite biosynthetic process"/>
    <property type="evidence" value="ECO:0007669"/>
    <property type="project" value="TreeGrafter"/>
</dbReference>
<comment type="caution">
    <text evidence="9">The sequence shown here is derived from an EMBL/GenBank/DDBJ whole genome shotgun (WGS) entry which is preliminary data.</text>
</comment>
<dbReference type="InterPro" id="IPR002481">
    <property type="entry name" value="FUR"/>
</dbReference>
<comment type="similarity">
    <text evidence="1">Belongs to the Fur family.</text>
</comment>
<sequence length="152" mass="17392">MGDPRTRLEAMLARLRERKFRITPQRLAVLKILSESRGHPGVEAIYRQVQRDFPTTSLATIYKTISLLKELGEVLELGFPEGGNRYDGNRPYPHPHVVCIRCRKIMDLDLAGFEGLSREVSAKTGFRIVNHRVDFFGICPECQEKNRKSVLP</sequence>
<evidence type="ECO:0000256" key="6">
    <source>
        <dbReference type="ARBA" id="ARBA00023163"/>
    </source>
</evidence>
<keyword evidence="7" id="KW-0479">Metal-binding</keyword>